<feature type="transmembrane region" description="Helical" evidence="1">
    <location>
        <begin position="132"/>
        <end position="155"/>
    </location>
</feature>
<organism evidence="2 3">
    <name type="scientific">Prunus armeniaca</name>
    <name type="common">Apricot</name>
    <name type="synonym">Armeniaca vulgaris</name>
    <dbReference type="NCBI Taxonomy" id="36596"/>
    <lineage>
        <taxon>Eukaryota</taxon>
        <taxon>Viridiplantae</taxon>
        <taxon>Streptophyta</taxon>
        <taxon>Embryophyta</taxon>
        <taxon>Tracheophyta</taxon>
        <taxon>Spermatophyta</taxon>
        <taxon>Magnoliopsida</taxon>
        <taxon>eudicotyledons</taxon>
        <taxon>Gunneridae</taxon>
        <taxon>Pentapetalae</taxon>
        <taxon>rosids</taxon>
        <taxon>fabids</taxon>
        <taxon>Rosales</taxon>
        <taxon>Rosaceae</taxon>
        <taxon>Amygdaloideae</taxon>
        <taxon>Amygdaleae</taxon>
        <taxon>Prunus</taxon>
    </lineage>
</organism>
<keyword evidence="1" id="KW-0812">Transmembrane</keyword>
<dbReference type="AlphaFoldDB" id="A0A6J5UQP2"/>
<dbReference type="EMBL" id="CAEKDK010000004">
    <property type="protein sequence ID" value="CAB4278342.1"/>
    <property type="molecule type" value="Genomic_DNA"/>
</dbReference>
<feature type="transmembrane region" description="Helical" evidence="1">
    <location>
        <begin position="103"/>
        <end position="126"/>
    </location>
</feature>
<keyword evidence="1" id="KW-0472">Membrane</keyword>
<accession>A0A6J5UQP2</accession>
<evidence type="ECO:0000313" key="3">
    <source>
        <dbReference type="Proteomes" id="UP000507222"/>
    </source>
</evidence>
<name>A0A6J5UQP2_PRUAR</name>
<gene>
    <name evidence="2" type="ORF">CURHAP_LOCUS29085</name>
</gene>
<proteinExistence type="predicted"/>
<keyword evidence="1" id="KW-1133">Transmembrane helix</keyword>
<evidence type="ECO:0000256" key="1">
    <source>
        <dbReference type="SAM" id="Phobius"/>
    </source>
</evidence>
<sequence length="204" mass="23612">MGFYELGNNSHPLSLAHWHCSQKENSSFCHRTFGLKRNRHIDGLQCHDSFISCRVKRIFTTVCLAGVGTGFAFAHCTTCKAPYHLRVHVIADRKWRTLKFRFFVTRDIIFIFLAVQLVGDCFIGIFGVSNRWFPAILASSCMVYLNVWVSFTFVWNTKKHLTQRVQNLDDKLLEQKKAAIKYWIQKCKIHGKLIGHKPHITKPG</sequence>
<evidence type="ECO:0000313" key="2">
    <source>
        <dbReference type="EMBL" id="CAB4278342.1"/>
    </source>
</evidence>
<dbReference type="PANTHER" id="PTHR46347:SF1">
    <property type="entry name" value="RING_FYVE_PHD ZINC FINGER SUPERFAMILY PROTEIN"/>
    <property type="match status" value="1"/>
</dbReference>
<dbReference type="Proteomes" id="UP000507222">
    <property type="component" value="Unassembled WGS sequence"/>
</dbReference>
<dbReference type="PANTHER" id="PTHR46347">
    <property type="entry name" value="RING/FYVE/PHD ZINC FINGER SUPERFAMILY PROTEIN"/>
    <property type="match status" value="1"/>
</dbReference>
<reference evidence="2 3" key="1">
    <citation type="submission" date="2020-05" db="EMBL/GenBank/DDBJ databases">
        <authorList>
            <person name="Campoy J."/>
            <person name="Schneeberger K."/>
            <person name="Spophaly S."/>
        </authorList>
    </citation>
    <scope>NUCLEOTIDE SEQUENCE [LARGE SCALE GENOMIC DNA]</scope>
    <source>
        <strain evidence="2">PruArmRojPasFocal</strain>
    </source>
</reference>
<protein>
    <submittedName>
        <fullName evidence="2">Uncharacterized protein</fullName>
    </submittedName>
</protein>